<protein>
    <submittedName>
        <fullName evidence="1">Unnamed protein product</fullName>
    </submittedName>
</protein>
<name>A0ACB5SZN6_AMBMO</name>
<evidence type="ECO:0000313" key="2">
    <source>
        <dbReference type="Proteomes" id="UP001165064"/>
    </source>
</evidence>
<gene>
    <name evidence="1" type="ORF">Amon02_000319800</name>
</gene>
<organism evidence="1 2">
    <name type="scientific">Ambrosiozyma monospora</name>
    <name type="common">Yeast</name>
    <name type="synonym">Endomycopsis monosporus</name>
    <dbReference type="NCBI Taxonomy" id="43982"/>
    <lineage>
        <taxon>Eukaryota</taxon>
        <taxon>Fungi</taxon>
        <taxon>Dikarya</taxon>
        <taxon>Ascomycota</taxon>
        <taxon>Saccharomycotina</taxon>
        <taxon>Pichiomycetes</taxon>
        <taxon>Pichiales</taxon>
        <taxon>Pichiaceae</taxon>
        <taxon>Ambrosiozyma</taxon>
    </lineage>
</organism>
<dbReference type="EMBL" id="BSXS01001986">
    <property type="protein sequence ID" value="GME77850.1"/>
    <property type="molecule type" value="Genomic_DNA"/>
</dbReference>
<keyword evidence="2" id="KW-1185">Reference proteome</keyword>
<evidence type="ECO:0000313" key="1">
    <source>
        <dbReference type="EMBL" id="GME77850.1"/>
    </source>
</evidence>
<reference evidence="1" key="1">
    <citation type="submission" date="2023-04" db="EMBL/GenBank/DDBJ databases">
        <title>Ambrosiozyma monospora NBRC 10751.</title>
        <authorList>
            <person name="Ichikawa N."/>
            <person name="Sato H."/>
            <person name="Tonouchi N."/>
        </authorList>
    </citation>
    <scope>NUCLEOTIDE SEQUENCE</scope>
    <source>
        <strain evidence="1">NBRC 10751</strain>
    </source>
</reference>
<comment type="caution">
    <text evidence="1">The sequence shown here is derived from an EMBL/GenBank/DDBJ whole genome shotgun (WGS) entry which is preliminary data.</text>
</comment>
<sequence>MDSLKTKRQLSLGFTSITPSNKTIPLPKSKSDSSPPTMNTVTHNSSQKTPPASPTQMIIPKTRRRSSLSKSTTLEDMIAGLRATNIEKLDHNNGSNNTTIKKRSGKGKACYKCSSCPDLDNENKLNSIINNKRRRRSSSSILYSELLSNSNSASKQVPFTLKMSVSEGGKFRQLLLPFNARFMGSSDNSSSKTDAIESASSPYFTEIDLNQHYIDKELKKPLKSDKRKFPGFAIPKRGNLQLVIYNSERTTTSLILLPYDLTKLKKNRKKITKFKSFKLITYASDSFDKKTSPPPAEPRTETETEKMKSDEYIQVKKLVNELELKFVNYKDKKFYLFDKIKILFSSRASFAEDYKLPLNIYTLCSNSKLLDGITKESFQFNPKIPVLPYRICSVMEKLHSGQFKVDIHHFTAKCPYCDRFDSLKGSGVRLGAPRSGFKQKAVTSTSRLPSKGGVDELSVFSDDEDDPNF</sequence>
<proteinExistence type="predicted"/>
<dbReference type="Proteomes" id="UP001165064">
    <property type="component" value="Unassembled WGS sequence"/>
</dbReference>
<accession>A0ACB5SZN6</accession>